<sequence length="126" mass="14167">MRLRYSARRRTSVPVSGQHSRFPRGMKFGDSCSFSYTVQIFVLIAEDLRPRFDHDTTVSTHPLATKLPSAAWQKNGRNTVDHDVTEPLIGPKLCDRDSAITGTMSWAVCRRGYCVKGARKIPETPT</sequence>
<organism evidence="1 2">
    <name type="scientific">Decorospora gaudefroyi</name>
    <dbReference type="NCBI Taxonomy" id="184978"/>
    <lineage>
        <taxon>Eukaryota</taxon>
        <taxon>Fungi</taxon>
        <taxon>Dikarya</taxon>
        <taxon>Ascomycota</taxon>
        <taxon>Pezizomycotina</taxon>
        <taxon>Dothideomycetes</taxon>
        <taxon>Pleosporomycetidae</taxon>
        <taxon>Pleosporales</taxon>
        <taxon>Pleosporineae</taxon>
        <taxon>Pleosporaceae</taxon>
        <taxon>Decorospora</taxon>
    </lineage>
</organism>
<gene>
    <name evidence="1" type="ORF">BDW02DRAFT_132800</name>
</gene>
<reference evidence="1" key="1">
    <citation type="submission" date="2020-01" db="EMBL/GenBank/DDBJ databases">
        <authorList>
            <consortium name="DOE Joint Genome Institute"/>
            <person name="Haridas S."/>
            <person name="Albert R."/>
            <person name="Binder M."/>
            <person name="Bloem J."/>
            <person name="Labutti K."/>
            <person name="Salamov A."/>
            <person name="Andreopoulos B."/>
            <person name="Baker S.E."/>
            <person name="Barry K."/>
            <person name="Bills G."/>
            <person name="Bluhm B.H."/>
            <person name="Cannon C."/>
            <person name="Castanera R."/>
            <person name="Culley D.E."/>
            <person name="Daum C."/>
            <person name="Ezra D."/>
            <person name="Gonzalez J.B."/>
            <person name="Henrissat B."/>
            <person name="Kuo A."/>
            <person name="Liang C."/>
            <person name="Lipzen A."/>
            <person name="Lutzoni F."/>
            <person name="Magnuson J."/>
            <person name="Mondo S."/>
            <person name="Nolan M."/>
            <person name="Ohm R."/>
            <person name="Pangilinan J."/>
            <person name="Park H.-J."/>
            <person name="Ramirez L."/>
            <person name="Alfaro M."/>
            <person name="Sun H."/>
            <person name="Tritt A."/>
            <person name="Yoshinaga Y."/>
            <person name="Zwiers L.-H."/>
            <person name="Turgeon B.G."/>
            <person name="Goodwin S.B."/>
            <person name="Spatafora J.W."/>
            <person name="Crous P.W."/>
            <person name="Grigoriev I.V."/>
        </authorList>
    </citation>
    <scope>NUCLEOTIDE SEQUENCE</scope>
    <source>
        <strain evidence="1">P77</strain>
    </source>
</reference>
<keyword evidence="2" id="KW-1185">Reference proteome</keyword>
<dbReference type="EMBL" id="ML975423">
    <property type="protein sequence ID" value="KAF1829818.1"/>
    <property type="molecule type" value="Genomic_DNA"/>
</dbReference>
<name>A0A6A5JY15_9PLEO</name>
<evidence type="ECO:0000313" key="2">
    <source>
        <dbReference type="Proteomes" id="UP000800040"/>
    </source>
</evidence>
<proteinExistence type="predicted"/>
<evidence type="ECO:0000313" key="1">
    <source>
        <dbReference type="EMBL" id="KAF1829818.1"/>
    </source>
</evidence>
<accession>A0A6A5JY15</accession>
<protein>
    <submittedName>
        <fullName evidence="1">Uncharacterized protein</fullName>
    </submittedName>
</protein>
<dbReference type="Proteomes" id="UP000800040">
    <property type="component" value="Unassembled WGS sequence"/>
</dbReference>
<dbReference type="AlphaFoldDB" id="A0A6A5JY15"/>